<dbReference type="InterPro" id="IPR058982">
    <property type="entry name" value="Beta-barrel_AprE"/>
</dbReference>
<dbReference type="Gene3D" id="2.40.50.100">
    <property type="match status" value="1"/>
</dbReference>
<dbReference type="PRINTS" id="PR01490">
    <property type="entry name" value="RTXTOXIND"/>
</dbReference>
<keyword evidence="1" id="KW-0472">Membrane</keyword>
<keyword evidence="1" id="KW-1133">Transmembrane helix</keyword>
<dbReference type="PANTHER" id="PTHR30386">
    <property type="entry name" value="MEMBRANE FUSION SUBUNIT OF EMRAB-TOLC MULTIDRUG EFFLUX PUMP"/>
    <property type="match status" value="1"/>
</dbReference>
<name>A0ABP7PU82_9SPHI</name>
<dbReference type="InterPro" id="IPR058625">
    <property type="entry name" value="MdtA-like_BSH"/>
</dbReference>
<keyword evidence="1" id="KW-0812">Transmembrane</keyword>
<feature type="domain" description="AprE-like beta-barrel" evidence="3">
    <location>
        <begin position="279"/>
        <end position="365"/>
    </location>
</feature>
<gene>
    <name evidence="4" type="ORF">GCM10022246_24410</name>
</gene>
<comment type="caution">
    <text evidence="4">The sequence shown here is derived from an EMBL/GenBank/DDBJ whole genome shotgun (WGS) entry which is preliminary data.</text>
</comment>
<organism evidence="4 5">
    <name type="scientific">Pedobacter ginsengiterrae</name>
    <dbReference type="NCBI Taxonomy" id="871696"/>
    <lineage>
        <taxon>Bacteria</taxon>
        <taxon>Pseudomonadati</taxon>
        <taxon>Bacteroidota</taxon>
        <taxon>Sphingobacteriia</taxon>
        <taxon>Sphingobacteriales</taxon>
        <taxon>Sphingobacteriaceae</taxon>
        <taxon>Pedobacter</taxon>
    </lineage>
</organism>
<evidence type="ECO:0000256" key="1">
    <source>
        <dbReference type="SAM" id="Phobius"/>
    </source>
</evidence>
<protein>
    <submittedName>
        <fullName evidence="4">HlyD family efflux transporter periplasmic adaptor subunit</fullName>
    </submittedName>
</protein>
<sequence length="401" mass="46009">MDSEKYIFPKEIIENTAEYHFHSHNSRTKIIYQVLLIVLLVAFISMFLIRVDVNVKSTGLFRPTAERNEIKPLVAGRIDSLFIKENMHVKAGQILFTIKKENIESKDELNQFQQTDVGDQLFDLGLLINAYRRNDWSKKLDLKSGVYGQQYSLFMQRVTEAKARYQLALKNFDRYAFLFKKKAVSALEYDEVKLKKDNVFNELSLIGEEQGSKWQTELNQLTIQNQQLGTKDKQYEEEKEFYTIKAPLTGTVQELKGIQPGSSISANEILGEISPDSGLIAETYVQPKDIGLLNIGTKARFQIDAYNYNQWGMATGKIISISSDVFMQNGGQPFFKVRCLLDKNSLNLKNGYVGKIKKGMTLQARFFVTRRTLFQLLYDKADDWLNPNVIPQAKENTLTSL</sequence>
<evidence type="ECO:0000313" key="4">
    <source>
        <dbReference type="EMBL" id="GAA3971022.1"/>
    </source>
</evidence>
<evidence type="ECO:0000259" key="3">
    <source>
        <dbReference type="Pfam" id="PF26002"/>
    </source>
</evidence>
<dbReference type="EMBL" id="BAABAK010000011">
    <property type="protein sequence ID" value="GAA3971022.1"/>
    <property type="molecule type" value="Genomic_DNA"/>
</dbReference>
<dbReference type="Proteomes" id="UP001501081">
    <property type="component" value="Unassembled WGS sequence"/>
</dbReference>
<feature type="transmembrane region" description="Helical" evidence="1">
    <location>
        <begin position="30"/>
        <end position="49"/>
    </location>
</feature>
<keyword evidence="5" id="KW-1185">Reference proteome</keyword>
<dbReference type="Pfam" id="PF26002">
    <property type="entry name" value="Beta-barrel_AprE"/>
    <property type="match status" value="1"/>
</dbReference>
<evidence type="ECO:0000259" key="2">
    <source>
        <dbReference type="Pfam" id="PF25917"/>
    </source>
</evidence>
<evidence type="ECO:0000313" key="5">
    <source>
        <dbReference type="Proteomes" id="UP001501081"/>
    </source>
</evidence>
<feature type="domain" description="Multidrug resistance protein MdtA-like barrel-sandwich hybrid" evidence="2">
    <location>
        <begin position="69"/>
        <end position="268"/>
    </location>
</feature>
<accession>A0ABP7PU82</accession>
<reference evidence="5" key="1">
    <citation type="journal article" date="2019" name="Int. J. Syst. Evol. Microbiol.">
        <title>The Global Catalogue of Microorganisms (GCM) 10K type strain sequencing project: providing services to taxonomists for standard genome sequencing and annotation.</title>
        <authorList>
            <consortium name="The Broad Institute Genomics Platform"/>
            <consortium name="The Broad Institute Genome Sequencing Center for Infectious Disease"/>
            <person name="Wu L."/>
            <person name="Ma J."/>
        </authorList>
    </citation>
    <scope>NUCLEOTIDE SEQUENCE [LARGE SCALE GENOMIC DNA]</scope>
    <source>
        <strain evidence="5">JCM 17338</strain>
    </source>
</reference>
<dbReference type="PANTHER" id="PTHR30386:SF28">
    <property type="entry name" value="EXPORTED PROTEIN"/>
    <property type="match status" value="1"/>
</dbReference>
<dbReference type="InterPro" id="IPR050739">
    <property type="entry name" value="MFP"/>
</dbReference>
<dbReference type="RefSeq" id="WP_344767385.1">
    <property type="nucleotide sequence ID" value="NZ_BAABAK010000011.1"/>
</dbReference>
<dbReference type="Pfam" id="PF25917">
    <property type="entry name" value="BSH_RND"/>
    <property type="match status" value="1"/>
</dbReference>
<dbReference type="Gene3D" id="2.40.30.170">
    <property type="match status" value="1"/>
</dbReference>
<proteinExistence type="predicted"/>